<proteinExistence type="predicted"/>
<name>A0A840QG45_9PSEU</name>
<dbReference type="Proteomes" id="UP000584374">
    <property type="component" value="Unassembled WGS sequence"/>
</dbReference>
<dbReference type="AlphaFoldDB" id="A0A840QG45"/>
<keyword evidence="2" id="KW-1185">Reference proteome</keyword>
<protein>
    <submittedName>
        <fullName evidence="1">Uncharacterized protein</fullName>
    </submittedName>
</protein>
<organism evidence="1 2">
    <name type="scientific">Saccharopolyspora phatthalungensis</name>
    <dbReference type="NCBI Taxonomy" id="664693"/>
    <lineage>
        <taxon>Bacteria</taxon>
        <taxon>Bacillati</taxon>
        <taxon>Actinomycetota</taxon>
        <taxon>Actinomycetes</taxon>
        <taxon>Pseudonocardiales</taxon>
        <taxon>Pseudonocardiaceae</taxon>
        <taxon>Saccharopolyspora</taxon>
    </lineage>
</organism>
<sequence>MIDLNEGKLLGSIKLPNAETAKRGLDSIALDWRWDD</sequence>
<comment type="caution">
    <text evidence="1">The sequence shown here is derived from an EMBL/GenBank/DDBJ whole genome shotgun (WGS) entry which is preliminary data.</text>
</comment>
<accession>A0A840QG45</accession>
<reference evidence="1 2" key="1">
    <citation type="submission" date="2020-08" db="EMBL/GenBank/DDBJ databases">
        <title>Sequencing the genomes of 1000 actinobacteria strains.</title>
        <authorList>
            <person name="Klenk H.-P."/>
        </authorList>
    </citation>
    <scope>NUCLEOTIDE SEQUENCE [LARGE SCALE GENOMIC DNA]</scope>
    <source>
        <strain evidence="1 2">DSM 45584</strain>
    </source>
</reference>
<dbReference type="EMBL" id="JACHIW010000002">
    <property type="protein sequence ID" value="MBB5159067.1"/>
    <property type="molecule type" value="Genomic_DNA"/>
</dbReference>
<gene>
    <name evidence="1" type="ORF">BJ970_006666</name>
</gene>
<evidence type="ECO:0000313" key="2">
    <source>
        <dbReference type="Proteomes" id="UP000584374"/>
    </source>
</evidence>
<evidence type="ECO:0000313" key="1">
    <source>
        <dbReference type="EMBL" id="MBB5159067.1"/>
    </source>
</evidence>